<gene>
    <name evidence="4" type="ORF">GH723_03725</name>
</gene>
<sequence>MDTRANATEPVAEMAAERLEAEIVALAGRLSAGTYELLVLVGELDARGTWAAWGALSCAAWLAEVADIDIGTARTQVRVARALRHHDVLDAAMRTGEVSYAKARVLVPHLTDHDAVVLVELAACTPAGRLGAAIAAWSRRHEDPDEIDRRHHTQRSLTWRTDPDGMVTLTARLTPQQAATVTAAIDHQVMTNHAPAGASLRQQRADALADTVTHGGTVTAEVVIHVRGDQPTLLADGTPISDHAVAALLPDAFVSLLLCDTARHPIDASPRRRTPTRRQRRVLDQTHPECAHPGCRATHFLQYDHIQPYTDDGPTTLDNLQRLCGPHNRARARGRGAGQPAPQAEGTGAREVIS</sequence>
<dbReference type="InterPro" id="IPR003870">
    <property type="entry name" value="DUF222"/>
</dbReference>
<dbReference type="EMBL" id="CP045851">
    <property type="protein sequence ID" value="QGG94278.1"/>
    <property type="molecule type" value="Genomic_DNA"/>
</dbReference>
<dbReference type="SMART" id="SM00507">
    <property type="entry name" value="HNHc"/>
    <property type="match status" value="1"/>
</dbReference>
<dbReference type="GO" id="GO:0004519">
    <property type="term" value="F:endonuclease activity"/>
    <property type="evidence" value="ECO:0007669"/>
    <property type="project" value="InterPro"/>
</dbReference>
<feature type="region of interest" description="Disordered" evidence="2">
    <location>
        <begin position="328"/>
        <end position="354"/>
    </location>
</feature>
<proteinExistence type="inferred from homology"/>
<dbReference type="Proteomes" id="UP000334019">
    <property type="component" value="Chromosome"/>
</dbReference>
<protein>
    <submittedName>
        <fullName evidence="4">DUF222 domain-containing protein</fullName>
    </submittedName>
</protein>
<dbReference type="AlphaFoldDB" id="A0A5Q2RBR6"/>
<accession>A0A5Q2RBR6</accession>
<dbReference type="GO" id="GO:0003676">
    <property type="term" value="F:nucleic acid binding"/>
    <property type="evidence" value="ECO:0007669"/>
    <property type="project" value="InterPro"/>
</dbReference>
<dbReference type="KEGG" id="atq:GH723_03725"/>
<keyword evidence="5" id="KW-1185">Reference proteome</keyword>
<name>A0A5Q2RBR6_9ACTN</name>
<evidence type="ECO:0000313" key="5">
    <source>
        <dbReference type="Proteomes" id="UP000334019"/>
    </source>
</evidence>
<organism evidence="4 5">
    <name type="scientific">Actinomarinicola tropica</name>
    <dbReference type="NCBI Taxonomy" id="2789776"/>
    <lineage>
        <taxon>Bacteria</taxon>
        <taxon>Bacillati</taxon>
        <taxon>Actinomycetota</taxon>
        <taxon>Acidimicrobiia</taxon>
        <taxon>Acidimicrobiales</taxon>
        <taxon>Iamiaceae</taxon>
        <taxon>Actinomarinicola</taxon>
    </lineage>
</organism>
<dbReference type="GO" id="GO:0008270">
    <property type="term" value="F:zinc ion binding"/>
    <property type="evidence" value="ECO:0007669"/>
    <property type="project" value="InterPro"/>
</dbReference>
<comment type="similarity">
    <text evidence="1">Belongs to the Rv1128c/1148c/1588c/1702c/1945/3466 family.</text>
</comment>
<dbReference type="Pfam" id="PF02720">
    <property type="entry name" value="DUF222"/>
    <property type="match status" value="1"/>
</dbReference>
<dbReference type="InterPro" id="IPR002711">
    <property type="entry name" value="HNH"/>
</dbReference>
<dbReference type="Gene3D" id="1.10.30.50">
    <property type="match status" value="1"/>
</dbReference>
<feature type="domain" description="HNH nuclease" evidence="3">
    <location>
        <begin position="277"/>
        <end position="329"/>
    </location>
</feature>
<evidence type="ECO:0000259" key="3">
    <source>
        <dbReference type="SMART" id="SM00507"/>
    </source>
</evidence>
<dbReference type="InterPro" id="IPR003615">
    <property type="entry name" value="HNH_nuc"/>
</dbReference>
<feature type="compositionally biased region" description="Low complexity" evidence="2">
    <location>
        <begin position="338"/>
        <end position="354"/>
    </location>
</feature>
<dbReference type="RefSeq" id="WP_153758384.1">
    <property type="nucleotide sequence ID" value="NZ_CP045851.1"/>
</dbReference>
<dbReference type="CDD" id="cd00085">
    <property type="entry name" value="HNHc"/>
    <property type="match status" value="1"/>
</dbReference>
<evidence type="ECO:0000313" key="4">
    <source>
        <dbReference type="EMBL" id="QGG94278.1"/>
    </source>
</evidence>
<evidence type="ECO:0000256" key="2">
    <source>
        <dbReference type="SAM" id="MobiDB-lite"/>
    </source>
</evidence>
<evidence type="ECO:0000256" key="1">
    <source>
        <dbReference type="ARBA" id="ARBA00023450"/>
    </source>
</evidence>
<reference evidence="4 5" key="1">
    <citation type="submission" date="2019-11" db="EMBL/GenBank/DDBJ databases">
        <authorList>
            <person name="He Y."/>
        </authorList>
    </citation>
    <scope>NUCLEOTIDE SEQUENCE [LARGE SCALE GENOMIC DNA]</scope>
    <source>
        <strain evidence="4 5">SCSIO 58843</strain>
    </source>
</reference>
<dbReference type="Pfam" id="PF01844">
    <property type="entry name" value="HNH"/>
    <property type="match status" value="1"/>
</dbReference>